<sequence>MKNKNSIPTPTDPAFGGGYAGLKGVYGDFDGNLTGKMMAAGQTLSGPTQPFDGVIYGDVTGSLFGRSSGGNDTISGQARAIIVYGDAGKAIGDHARGGDDTITVGGSSGSIYGDAQSMLGQARGGNDVITAKFGFGGVFVYGDAGTMTDRSVGGDDVILLNAERGSAYGDAKEMSGSAVGGNDTITSMPPANAQPGMEVFLYGDAQTMSGRARGGNDTLVSGAGADQMWGDAAVMLDAARGGADTFVFAGNFGSDRVYDYRPGEGDRLQIDVADPSNPYGEIHWETSGTDVIIHVSGPSSTGDIVLVNSTHAFSVSDLLLV</sequence>
<reference evidence="1 2" key="2">
    <citation type="submission" date="2019-09" db="EMBL/GenBank/DDBJ databases">
        <authorList>
            <person name="Jin C."/>
        </authorList>
    </citation>
    <scope>NUCLEOTIDE SEQUENCE [LARGE SCALE GENOMIC DNA]</scope>
    <source>
        <strain evidence="1 2">BN140002</strain>
    </source>
</reference>
<evidence type="ECO:0000313" key="1">
    <source>
        <dbReference type="EMBL" id="KAA2237986.1"/>
    </source>
</evidence>
<accession>A0A5B2VHH1</accession>
<protein>
    <recommendedName>
        <fullName evidence="3">Calcium-binding protein</fullName>
    </recommendedName>
</protein>
<dbReference type="SUPFAM" id="SSF51120">
    <property type="entry name" value="beta-Roll"/>
    <property type="match status" value="1"/>
</dbReference>
<dbReference type="AlphaFoldDB" id="A0A5B2VHH1"/>
<reference evidence="1 2" key="1">
    <citation type="submission" date="2019-09" db="EMBL/GenBank/DDBJ databases">
        <title>Salinarimonas rosea gen. nov., sp. nov., a new member of the a-2 subgroup of the Proteobacteria.</title>
        <authorList>
            <person name="Liu J."/>
        </authorList>
    </citation>
    <scope>NUCLEOTIDE SEQUENCE [LARGE SCALE GENOMIC DNA]</scope>
    <source>
        <strain evidence="1 2">BN140002</strain>
    </source>
</reference>
<dbReference type="EMBL" id="VUOA01000016">
    <property type="protein sequence ID" value="KAA2237986.1"/>
    <property type="molecule type" value="Genomic_DNA"/>
</dbReference>
<dbReference type="InterPro" id="IPR011049">
    <property type="entry name" value="Serralysin-like_metalloprot_C"/>
</dbReference>
<gene>
    <name evidence="1" type="ORF">F0L46_06865</name>
</gene>
<dbReference type="OrthoDB" id="8254426at2"/>
<keyword evidence="2" id="KW-1185">Reference proteome</keyword>
<evidence type="ECO:0008006" key="3">
    <source>
        <dbReference type="Google" id="ProtNLM"/>
    </source>
</evidence>
<proteinExistence type="predicted"/>
<name>A0A5B2VHH1_9HYPH</name>
<dbReference type="RefSeq" id="WP_149816318.1">
    <property type="nucleotide sequence ID" value="NZ_VUOA01000016.1"/>
</dbReference>
<dbReference type="Gene3D" id="2.150.10.10">
    <property type="entry name" value="Serralysin-like metalloprotease, C-terminal"/>
    <property type="match status" value="1"/>
</dbReference>
<evidence type="ECO:0000313" key="2">
    <source>
        <dbReference type="Proteomes" id="UP000323142"/>
    </source>
</evidence>
<organism evidence="1 2">
    <name type="scientific">Salinarimonas soli</name>
    <dbReference type="NCBI Taxonomy" id="1638099"/>
    <lineage>
        <taxon>Bacteria</taxon>
        <taxon>Pseudomonadati</taxon>
        <taxon>Pseudomonadota</taxon>
        <taxon>Alphaproteobacteria</taxon>
        <taxon>Hyphomicrobiales</taxon>
        <taxon>Salinarimonadaceae</taxon>
        <taxon>Salinarimonas</taxon>
    </lineage>
</organism>
<comment type="caution">
    <text evidence="1">The sequence shown here is derived from an EMBL/GenBank/DDBJ whole genome shotgun (WGS) entry which is preliminary data.</text>
</comment>
<dbReference type="Proteomes" id="UP000323142">
    <property type="component" value="Unassembled WGS sequence"/>
</dbReference>